<keyword evidence="7" id="KW-1185">Reference proteome</keyword>
<keyword evidence="2" id="KW-0808">Transferase</keyword>
<organism evidence="6 7">
    <name type="scientific">Dichotomopilus funicola</name>
    <dbReference type="NCBI Taxonomy" id="1934379"/>
    <lineage>
        <taxon>Eukaryota</taxon>
        <taxon>Fungi</taxon>
        <taxon>Dikarya</taxon>
        <taxon>Ascomycota</taxon>
        <taxon>Pezizomycotina</taxon>
        <taxon>Sordariomycetes</taxon>
        <taxon>Sordariomycetidae</taxon>
        <taxon>Sordariales</taxon>
        <taxon>Chaetomiaceae</taxon>
        <taxon>Dichotomopilus</taxon>
    </lineage>
</organism>
<dbReference type="InterPro" id="IPR013024">
    <property type="entry name" value="GGCT-like"/>
</dbReference>
<dbReference type="Gene3D" id="3.10.490.10">
    <property type="entry name" value="Gamma-glutamyl cyclotransferase-like"/>
    <property type="match status" value="1"/>
</dbReference>
<feature type="compositionally biased region" description="Low complexity" evidence="4">
    <location>
        <begin position="1"/>
        <end position="17"/>
    </location>
</feature>
<accession>A0AAN6V545</accession>
<proteinExistence type="inferred from homology"/>
<comment type="caution">
    <text evidence="6">The sequence shown here is derived from an EMBL/GenBank/DDBJ whole genome shotgun (WGS) entry which is preliminary data.</text>
</comment>
<name>A0AAN6V545_9PEZI</name>
<dbReference type="Proteomes" id="UP001302676">
    <property type="component" value="Unassembled WGS sequence"/>
</dbReference>
<evidence type="ECO:0000313" key="6">
    <source>
        <dbReference type="EMBL" id="KAK4145068.1"/>
    </source>
</evidence>
<evidence type="ECO:0000256" key="2">
    <source>
        <dbReference type="ARBA" id="ARBA00022679"/>
    </source>
</evidence>
<gene>
    <name evidence="6" type="ORF">C8A04DRAFT_27063</name>
</gene>
<dbReference type="PANTHER" id="PTHR31544:SF4">
    <property type="entry name" value="GAMMA-GLUTAMYLCYCLOTRANSFERASE-RELATED"/>
    <property type="match status" value="1"/>
</dbReference>
<feature type="compositionally biased region" description="Pro residues" evidence="4">
    <location>
        <begin position="20"/>
        <end position="30"/>
    </location>
</feature>
<dbReference type="SUPFAM" id="SSF110857">
    <property type="entry name" value="Gamma-glutamyl cyclotransferase-like"/>
    <property type="match status" value="1"/>
</dbReference>
<evidence type="ECO:0000256" key="1">
    <source>
        <dbReference type="ARBA" id="ARBA00008861"/>
    </source>
</evidence>
<dbReference type="CDD" id="cd06661">
    <property type="entry name" value="GGCT_like"/>
    <property type="match status" value="1"/>
</dbReference>
<dbReference type="PANTHER" id="PTHR31544">
    <property type="entry name" value="AIG2-LIKE PROTEIN D"/>
    <property type="match status" value="1"/>
</dbReference>
<evidence type="ECO:0000313" key="7">
    <source>
        <dbReference type="Proteomes" id="UP001302676"/>
    </source>
</evidence>
<dbReference type="Pfam" id="PF06094">
    <property type="entry name" value="GGACT"/>
    <property type="match status" value="1"/>
</dbReference>
<feature type="domain" description="Gamma-glutamylcyclotransferase AIG2-like" evidence="5">
    <location>
        <begin position="76"/>
        <end position="181"/>
    </location>
</feature>
<reference evidence="6" key="1">
    <citation type="journal article" date="2023" name="Mol. Phylogenet. Evol.">
        <title>Genome-scale phylogeny and comparative genomics of the fungal order Sordariales.</title>
        <authorList>
            <person name="Hensen N."/>
            <person name="Bonometti L."/>
            <person name="Westerberg I."/>
            <person name="Brannstrom I.O."/>
            <person name="Guillou S."/>
            <person name="Cros-Aarteil S."/>
            <person name="Calhoun S."/>
            <person name="Haridas S."/>
            <person name="Kuo A."/>
            <person name="Mondo S."/>
            <person name="Pangilinan J."/>
            <person name="Riley R."/>
            <person name="LaButti K."/>
            <person name="Andreopoulos B."/>
            <person name="Lipzen A."/>
            <person name="Chen C."/>
            <person name="Yan M."/>
            <person name="Daum C."/>
            <person name="Ng V."/>
            <person name="Clum A."/>
            <person name="Steindorff A."/>
            <person name="Ohm R.A."/>
            <person name="Martin F."/>
            <person name="Silar P."/>
            <person name="Natvig D.O."/>
            <person name="Lalanne C."/>
            <person name="Gautier V."/>
            <person name="Ament-Velasquez S.L."/>
            <person name="Kruys A."/>
            <person name="Hutchinson M.I."/>
            <person name="Powell A.J."/>
            <person name="Barry K."/>
            <person name="Miller A.N."/>
            <person name="Grigoriev I.V."/>
            <person name="Debuchy R."/>
            <person name="Gladieux P."/>
            <person name="Hiltunen Thoren M."/>
            <person name="Johannesson H."/>
        </authorList>
    </citation>
    <scope>NUCLEOTIDE SEQUENCE</scope>
    <source>
        <strain evidence="6">CBS 141.50</strain>
    </source>
</reference>
<dbReference type="InterPro" id="IPR009288">
    <property type="entry name" value="AIG2-like_dom"/>
</dbReference>
<dbReference type="GO" id="GO:0016740">
    <property type="term" value="F:transferase activity"/>
    <property type="evidence" value="ECO:0007669"/>
    <property type="project" value="UniProtKB-KW"/>
</dbReference>
<dbReference type="EMBL" id="MU853571">
    <property type="protein sequence ID" value="KAK4145068.1"/>
    <property type="molecule type" value="Genomic_DNA"/>
</dbReference>
<dbReference type="GeneID" id="87816773"/>
<evidence type="ECO:0000259" key="5">
    <source>
        <dbReference type="Pfam" id="PF06094"/>
    </source>
</evidence>
<dbReference type="InterPro" id="IPR045038">
    <property type="entry name" value="AIG2-like"/>
</dbReference>
<dbReference type="InterPro" id="IPR036568">
    <property type="entry name" value="GGCT-like_sf"/>
</dbReference>
<evidence type="ECO:0000256" key="4">
    <source>
        <dbReference type="SAM" id="MobiDB-lite"/>
    </source>
</evidence>
<sequence>MANSSPPLDASSPSSHPTGAQPPPPPPLPLPLRAQPKPAALEPWETEYHAKLACMPENYLLEREEPKPFVYEPVYYFFYGTLMKPDILKGVLGLQTEPTLRPANVYGYELTNWGQYKALINGKPGVALAGYAYLVESLDHKYRLAKYETGAYTLKPCNIYFTDNPDGREDEEPTPGETFKYAGDAVALKEGRFDRVLWELQMGTRLPPAWGRGDEGGKTK</sequence>
<evidence type="ECO:0000256" key="3">
    <source>
        <dbReference type="ARBA" id="ARBA00030602"/>
    </source>
</evidence>
<feature type="region of interest" description="Disordered" evidence="4">
    <location>
        <begin position="1"/>
        <end position="36"/>
    </location>
</feature>
<protein>
    <recommendedName>
        <fullName evidence="3">Putative gamma-glutamylcyclotransferase</fullName>
    </recommendedName>
</protein>
<dbReference type="AlphaFoldDB" id="A0AAN6V545"/>
<comment type="similarity">
    <text evidence="1">Belongs to the gamma-glutamylcyclotransferase family.</text>
</comment>
<dbReference type="RefSeq" id="XP_062638439.1">
    <property type="nucleotide sequence ID" value="XM_062780160.1"/>
</dbReference>
<reference evidence="6" key="2">
    <citation type="submission" date="2023-05" db="EMBL/GenBank/DDBJ databases">
        <authorList>
            <consortium name="Lawrence Berkeley National Laboratory"/>
            <person name="Steindorff A."/>
            <person name="Hensen N."/>
            <person name="Bonometti L."/>
            <person name="Westerberg I."/>
            <person name="Brannstrom I.O."/>
            <person name="Guillou S."/>
            <person name="Cros-Aarteil S."/>
            <person name="Calhoun S."/>
            <person name="Haridas S."/>
            <person name="Kuo A."/>
            <person name="Mondo S."/>
            <person name="Pangilinan J."/>
            <person name="Riley R."/>
            <person name="Labutti K."/>
            <person name="Andreopoulos B."/>
            <person name="Lipzen A."/>
            <person name="Chen C."/>
            <person name="Yanf M."/>
            <person name="Daum C."/>
            <person name="Ng V."/>
            <person name="Clum A."/>
            <person name="Ohm R."/>
            <person name="Martin F."/>
            <person name="Silar P."/>
            <person name="Natvig D."/>
            <person name="Lalanne C."/>
            <person name="Gautier V."/>
            <person name="Ament-Velasquez S.L."/>
            <person name="Kruys A."/>
            <person name="Hutchinson M.I."/>
            <person name="Powell A.J."/>
            <person name="Barry K."/>
            <person name="Miller A.N."/>
            <person name="Grigoriev I.V."/>
            <person name="Debuchy R."/>
            <person name="Gladieux P."/>
            <person name="Thoren M.H."/>
            <person name="Johannesson H."/>
        </authorList>
    </citation>
    <scope>NUCLEOTIDE SEQUENCE</scope>
    <source>
        <strain evidence="6">CBS 141.50</strain>
    </source>
</reference>